<comment type="caution">
    <text evidence="4">The sequence shown here is derived from an EMBL/GenBank/DDBJ whole genome shotgun (WGS) entry which is preliminary data.</text>
</comment>
<dbReference type="EMBL" id="SHKR01000011">
    <property type="protein sequence ID" value="RZU19008.1"/>
    <property type="molecule type" value="Genomic_DNA"/>
</dbReference>
<dbReference type="PROSITE" id="PS51186">
    <property type="entry name" value="GNAT"/>
    <property type="match status" value="1"/>
</dbReference>
<keyword evidence="1" id="KW-0808">Transferase</keyword>
<dbReference type="GO" id="GO:0016747">
    <property type="term" value="F:acyltransferase activity, transferring groups other than amino-acyl groups"/>
    <property type="evidence" value="ECO:0007669"/>
    <property type="project" value="InterPro"/>
</dbReference>
<proteinExistence type="predicted"/>
<evidence type="ECO:0000313" key="4">
    <source>
        <dbReference type="EMBL" id="RZU19008.1"/>
    </source>
</evidence>
<keyword evidence="5" id="KW-1185">Reference proteome</keyword>
<dbReference type="SUPFAM" id="SSF55729">
    <property type="entry name" value="Acyl-CoA N-acyltransferases (Nat)"/>
    <property type="match status" value="1"/>
</dbReference>
<name>A0A4Q7X7S0_9ACTN</name>
<protein>
    <submittedName>
        <fullName evidence="4">Acetyltransferase (GNAT) family protein</fullName>
    </submittedName>
</protein>
<dbReference type="AlphaFoldDB" id="A0A4Q7X7S0"/>
<evidence type="ECO:0000313" key="5">
    <source>
        <dbReference type="Proteomes" id="UP000292027"/>
    </source>
</evidence>
<dbReference type="Pfam" id="PF00583">
    <property type="entry name" value="Acetyltransf_1"/>
    <property type="match status" value="1"/>
</dbReference>
<dbReference type="InterPro" id="IPR050832">
    <property type="entry name" value="Bact_Acetyltransf"/>
</dbReference>
<evidence type="ECO:0000256" key="1">
    <source>
        <dbReference type="ARBA" id="ARBA00022679"/>
    </source>
</evidence>
<dbReference type="CDD" id="cd04301">
    <property type="entry name" value="NAT_SF"/>
    <property type="match status" value="1"/>
</dbReference>
<dbReference type="OrthoDB" id="9803907at2"/>
<keyword evidence="2" id="KW-0012">Acyltransferase</keyword>
<dbReference type="InterPro" id="IPR016181">
    <property type="entry name" value="Acyl_CoA_acyltransferase"/>
</dbReference>
<dbReference type="RefSeq" id="WP_157997014.1">
    <property type="nucleotide sequence ID" value="NZ_SHKR01000011.1"/>
</dbReference>
<accession>A0A4Q7X7S0</accession>
<organism evidence="4 5">
    <name type="scientific">Kribbella rubisoli</name>
    <dbReference type="NCBI Taxonomy" id="3075929"/>
    <lineage>
        <taxon>Bacteria</taxon>
        <taxon>Bacillati</taxon>
        <taxon>Actinomycetota</taxon>
        <taxon>Actinomycetes</taxon>
        <taxon>Propionibacteriales</taxon>
        <taxon>Kribbellaceae</taxon>
        <taxon>Kribbella</taxon>
    </lineage>
</organism>
<dbReference type="Gene3D" id="3.40.630.30">
    <property type="match status" value="1"/>
</dbReference>
<evidence type="ECO:0000256" key="2">
    <source>
        <dbReference type="ARBA" id="ARBA00023315"/>
    </source>
</evidence>
<feature type="domain" description="N-acetyltransferase" evidence="3">
    <location>
        <begin position="1"/>
        <end position="151"/>
    </location>
</feature>
<dbReference type="Proteomes" id="UP000292027">
    <property type="component" value="Unassembled WGS sequence"/>
</dbReference>
<reference evidence="4 5" key="1">
    <citation type="journal article" date="2015" name="Stand. Genomic Sci.">
        <title>Genomic Encyclopedia of Bacterial and Archaeal Type Strains, Phase III: the genomes of soil and plant-associated and newly described type strains.</title>
        <authorList>
            <person name="Whitman W.B."/>
            <person name="Woyke T."/>
            <person name="Klenk H.P."/>
            <person name="Zhou Y."/>
            <person name="Lilburn T.G."/>
            <person name="Beck B.J."/>
            <person name="De Vos P."/>
            <person name="Vandamme P."/>
            <person name="Eisen J.A."/>
            <person name="Garrity G."/>
            <person name="Hugenholtz P."/>
            <person name="Kyrpides N.C."/>
        </authorList>
    </citation>
    <scope>NUCLEOTIDE SEQUENCE [LARGE SCALE GENOMIC DNA]</scope>
    <source>
        <strain evidence="4 5">VKM Ac-2540</strain>
    </source>
</reference>
<gene>
    <name evidence="4" type="ORF">EV645_1211</name>
</gene>
<sequence length="160" mass="17599">MIIRRVCEGDIESLYRQRLCAFTAEETAELVRAAVEEERGSESCFFVAVDRGDVVGMTTVRRLGHRLCRHRAELGGFVIVPGARGTGLARRIVGAARAEAYGWGCSVLELDCRGGTDAEAAYLGLGFREWGRMPGGFHDRDGAIYDDVRLWMPTGDEVAE</sequence>
<dbReference type="PANTHER" id="PTHR43877:SF2">
    <property type="entry name" value="AMINOALKYLPHOSPHONATE N-ACETYLTRANSFERASE-RELATED"/>
    <property type="match status" value="1"/>
</dbReference>
<dbReference type="InterPro" id="IPR000182">
    <property type="entry name" value="GNAT_dom"/>
</dbReference>
<evidence type="ECO:0000259" key="3">
    <source>
        <dbReference type="PROSITE" id="PS51186"/>
    </source>
</evidence>
<dbReference type="PANTHER" id="PTHR43877">
    <property type="entry name" value="AMINOALKYLPHOSPHONATE N-ACETYLTRANSFERASE-RELATED-RELATED"/>
    <property type="match status" value="1"/>
</dbReference>